<evidence type="ECO:0000259" key="1">
    <source>
        <dbReference type="PROSITE" id="PS51384"/>
    </source>
</evidence>
<organism evidence="2 3">
    <name type="scientific">Amycolatopsis jiangsuensis</name>
    <dbReference type="NCBI Taxonomy" id="1181879"/>
    <lineage>
        <taxon>Bacteria</taxon>
        <taxon>Bacillati</taxon>
        <taxon>Actinomycetota</taxon>
        <taxon>Actinomycetes</taxon>
        <taxon>Pseudonocardiales</taxon>
        <taxon>Pseudonocardiaceae</taxon>
        <taxon>Amycolatopsis</taxon>
    </lineage>
</organism>
<dbReference type="PANTHER" id="PTHR30157:SF0">
    <property type="entry name" value="NADPH-DEPENDENT FERRIC-CHELATE REDUCTASE"/>
    <property type="match status" value="1"/>
</dbReference>
<dbReference type="InterPro" id="IPR017938">
    <property type="entry name" value="Riboflavin_synthase-like_b-brl"/>
</dbReference>
<keyword evidence="3" id="KW-1185">Reference proteome</keyword>
<dbReference type="InterPro" id="IPR007037">
    <property type="entry name" value="SIP_rossman_dom"/>
</dbReference>
<dbReference type="InterPro" id="IPR039374">
    <property type="entry name" value="SIP_fam"/>
</dbReference>
<comment type="caution">
    <text evidence="2">The sequence shown here is derived from an EMBL/GenBank/DDBJ whole genome shotgun (WGS) entry which is preliminary data.</text>
</comment>
<reference evidence="2 3" key="1">
    <citation type="submission" date="2020-08" db="EMBL/GenBank/DDBJ databases">
        <title>Sequencing the genomes of 1000 actinobacteria strains.</title>
        <authorList>
            <person name="Klenk H.-P."/>
        </authorList>
    </citation>
    <scope>NUCLEOTIDE SEQUENCE [LARGE SCALE GENOMIC DNA]</scope>
    <source>
        <strain evidence="2 3">DSM 45859</strain>
    </source>
</reference>
<dbReference type="Proteomes" id="UP000581769">
    <property type="component" value="Unassembled WGS sequence"/>
</dbReference>
<dbReference type="Pfam" id="PF08021">
    <property type="entry name" value="FAD_binding_9"/>
    <property type="match status" value="1"/>
</dbReference>
<dbReference type="CDD" id="cd06193">
    <property type="entry name" value="siderophore_interacting"/>
    <property type="match status" value="1"/>
</dbReference>
<sequence>MSTELVAASPPVVVRPYRVAYAEVLRVSEVTPHMRRVTLGGPDLAGVTSAGLDQRIKVLLPQQGQPEPMVARTPDWYARHQQLPEELRPVLRTYTVRAFRPAEPEMDVDFVLHGDTGPATRWAARARPGDRLVVVAPDVRHDLITGYEFRPPATAAWTLLAGDETALPALGSIVESLPDGHRALVFAEVRDAKAEQALAVPRGVELTWVRRDRGQTLLDVLRARELPQGPGYAWLAGEASAIRDLRRHLVAQRGFAKDEIYFAGYWRFGERS</sequence>
<dbReference type="SUPFAM" id="SSF63380">
    <property type="entry name" value="Riboflavin synthase domain-like"/>
    <property type="match status" value="1"/>
</dbReference>
<evidence type="ECO:0000313" key="3">
    <source>
        <dbReference type="Proteomes" id="UP000581769"/>
    </source>
</evidence>
<dbReference type="PANTHER" id="PTHR30157">
    <property type="entry name" value="FERRIC REDUCTASE, NADPH-DEPENDENT"/>
    <property type="match status" value="1"/>
</dbReference>
<name>A0A840IY63_9PSEU</name>
<accession>A0A840IY63</accession>
<dbReference type="Gene3D" id="3.40.50.80">
    <property type="entry name" value="Nucleotide-binding domain of ferredoxin-NADP reductase (FNR) module"/>
    <property type="match status" value="1"/>
</dbReference>
<dbReference type="Gene3D" id="2.40.30.10">
    <property type="entry name" value="Translation factors"/>
    <property type="match status" value="1"/>
</dbReference>
<dbReference type="AlphaFoldDB" id="A0A840IY63"/>
<dbReference type="EMBL" id="JACHMG010000001">
    <property type="protein sequence ID" value="MBB4685804.1"/>
    <property type="molecule type" value="Genomic_DNA"/>
</dbReference>
<dbReference type="InterPro" id="IPR017927">
    <property type="entry name" value="FAD-bd_FR_type"/>
</dbReference>
<dbReference type="RefSeq" id="WP_221457765.1">
    <property type="nucleotide sequence ID" value="NZ_JACHMG010000001.1"/>
</dbReference>
<dbReference type="Pfam" id="PF04954">
    <property type="entry name" value="SIP"/>
    <property type="match status" value="1"/>
</dbReference>
<gene>
    <name evidence="2" type="ORF">BJY18_003289</name>
</gene>
<evidence type="ECO:0000313" key="2">
    <source>
        <dbReference type="EMBL" id="MBB4685804.1"/>
    </source>
</evidence>
<protein>
    <submittedName>
        <fullName evidence="2">NADPH-dependent ferric siderophore reductase</fullName>
    </submittedName>
</protein>
<dbReference type="InterPro" id="IPR039261">
    <property type="entry name" value="FNR_nucleotide-bd"/>
</dbReference>
<proteinExistence type="predicted"/>
<dbReference type="GO" id="GO:0016491">
    <property type="term" value="F:oxidoreductase activity"/>
    <property type="evidence" value="ECO:0007669"/>
    <property type="project" value="InterPro"/>
</dbReference>
<dbReference type="InterPro" id="IPR013113">
    <property type="entry name" value="SIP_FAD-bd"/>
</dbReference>
<dbReference type="PROSITE" id="PS51384">
    <property type="entry name" value="FAD_FR"/>
    <property type="match status" value="1"/>
</dbReference>
<feature type="domain" description="FAD-binding FR-type" evidence="1">
    <location>
        <begin position="17"/>
        <end position="144"/>
    </location>
</feature>